<dbReference type="InterPro" id="IPR003760">
    <property type="entry name" value="PnrA-like"/>
</dbReference>
<reference evidence="9" key="1">
    <citation type="submission" date="2019-11" db="EMBL/GenBank/DDBJ databases">
        <authorList>
            <person name="Feng L."/>
        </authorList>
    </citation>
    <scope>NUCLEOTIDE SEQUENCE</scope>
    <source>
        <strain evidence="9">AodontolyticusLFYP35</strain>
    </source>
</reference>
<dbReference type="PANTHER" id="PTHR34296">
    <property type="entry name" value="TRANSCRIPTIONAL ACTIVATOR PROTEIN MED"/>
    <property type="match status" value="1"/>
</dbReference>
<evidence type="ECO:0000256" key="2">
    <source>
        <dbReference type="ARBA" id="ARBA00008610"/>
    </source>
</evidence>
<dbReference type="PANTHER" id="PTHR34296:SF2">
    <property type="entry name" value="ABC TRANSPORTER GUANOSINE-BINDING PROTEIN NUPN"/>
    <property type="match status" value="1"/>
</dbReference>
<dbReference type="InterPro" id="IPR028082">
    <property type="entry name" value="Peripla_BP_I"/>
</dbReference>
<comment type="similarity">
    <text evidence="2">Belongs to the BMP lipoprotein family.</text>
</comment>
<dbReference type="InterPro" id="IPR050957">
    <property type="entry name" value="BMP_lipoprotein"/>
</dbReference>
<evidence type="ECO:0000259" key="8">
    <source>
        <dbReference type="Pfam" id="PF02608"/>
    </source>
</evidence>
<dbReference type="Gene3D" id="3.40.50.2300">
    <property type="match status" value="2"/>
</dbReference>
<dbReference type="PROSITE" id="PS51257">
    <property type="entry name" value="PROKAR_LIPOPROTEIN"/>
    <property type="match status" value="1"/>
</dbReference>
<keyword evidence="5" id="KW-0472">Membrane</keyword>
<keyword evidence="4 7" id="KW-0732">Signal</keyword>
<protein>
    <submittedName>
        <fullName evidence="9">Basic membrane protein</fullName>
    </submittedName>
</protein>
<sequence>MTRFARAHLCAVTSALMLLLAGCSSAPASNAQTQLCGISDAAGWDSATSQTPAKRAISQAASEIGGEAKFATGEGELDALLKGGCTIVVSEGQGMTQAITQAAKKNSSVRFITVNSGFESANKTVEPSNGKAVVSRATQGAYMAGYASAGLTTTGTIAGFGGVETSERQALMDAFAQGVDAYNLSYGTSIRFEGWDTTRMRGTFTGNDDPASIKEAASKALSAGADILVPFADGGNQGALQALEAAGNNSAQRLVWMGDDLPSDLPQVITAVTTTTKDHATEAITSARGNDFSTNAVIDSLDNNGVTLAPFAAHEALMTPELKDSLASMRQQLLTGSLVITTQFDPLLISPRK</sequence>
<evidence type="ECO:0000256" key="7">
    <source>
        <dbReference type="SAM" id="SignalP"/>
    </source>
</evidence>
<dbReference type="GO" id="GO:0005886">
    <property type="term" value="C:plasma membrane"/>
    <property type="evidence" value="ECO:0007669"/>
    <property type="project" value="UniProtKB-SubCell"/>
</dbReference>
<dbReference type="Pfam" id="PF02608">
    <property type="entry name" value="Bmp"/>
    <property type="match status" value="1"/>
</dbReference>
<dbReference type="AlphaFoldDB" id="A0A6N2R086"/>
<proteinExistence type="inferred from homology"/>
<evidence type="ECO:0000313" key="9">
    <source>
        <dbReference type="EMBL" id="VYS73591.1"/>
    </source>
</evidence>
<accession>A0A6N2R086</accession>
<feature type="domain" description="ABC transporter substrate-binding protein PnrA-like" evidence="8">
    <location>
        <begin position="74"/>
        <end position="298"/>
    </location>
</feature>
<feature type="signal peptide" evidence="7">
    <location>
        <begin position="1"/>
        <end position="28"/>
    </location>
</feature>
<evidence type="ECO:0000256" key="1">
    <source>
        <dbReference type="ARBA" id="ARBA00004193"/>
    </source>
</evidence>
<gene>
    <name evidence="9" type="ORF">AOLFYP35_00092</name>
</gene>
<organism evidence="9">
    <name type="scientific">Schaalia odontolytica</name>
    <dbReference type="NCBI Taxonomy" id="1660"/>
    <lineage>
        <taxon>Bacteria</taxon>
        <taxon>Bacillati</taxon>
        <taxon>Actinomycetota</taxon>
        <taxon>Actinomycetes</taxon>
        <taxon>Actinomycetales</taxon>
        <taxon>Actinomycetaceae</taxon>
        <taxon>Schaalia</taxon>
    </lineage>
</organism>
<keyword evidence="6" id="KW-0449">Lipoprotein</keyword>
<evidence type="ECO:0000256" key="5">
    <source>
        <dbReference type="ARBA" id="ARBA00023136"/>
    </source>
</evidence>
<feature type="chain" id="PRO_5026745983" evidence="7">
    <location>
        <begin position="29"/>
        <end position="353"/>
    </location>
</feature>
<evidence type="ECO:0000256" key="3">
    <source>
        <dbReference type="ARBA" id="ARBA00022475"/>
    </source>
</evidence>
<dbReference type="EMBL" id="CACRSM010000001">
    <property type="protein sequence ID" value="VYS73591.1"/>
    <property type="molecule type" value="Genomic_DNA"/>
</dbReference>
<comment type="subcellular location">
    <subcellularLocation>
        <location evidence="1">Cell membrane</location>
        <topology evidence="1">Lipid-anchor</topology>
    </subcellularLocation>
</comment>
<evidence type="ECO:0000256" key="6">
    <source>
        <dbReference type="ARBA" id="ARBA00023288"/>
    </source>
</evidence>
<name>A0A6N2R086_9ACTO</name>
<evidence type="ECO:0000256" key="4">
    <source>
        <dbReference type="ARBA" id="ARBA00022729"/>
    </source>
</evidence>
<keyword evidence="3" id="KW-1003">Cell membrane</keyword>
<dbReference type="SUPFAM" id="SSF53822">
    <property type="entry name" value="Periplasmic binding protein-like I"/>
    <property type="match status" value="1"/>
</dbReference>